<dbReference type="EMBL" id="KI926394">
    <property type="protein sequence ID" value="ETW36988.1"/>
    <property type="molecule type" value="Genomic_DNA"/>
</dbReference>
<proteinExistence type="predicted"/>
<protein>
    <submittedName>
        <fullName evidence="2">Uncharacterized protein</fullName>
    </submittedName>
</protein>
<reference evidence="2 3" key="1">
    <citation type="submission" date="2013-02" db="EMBL/GenBank/DDBJ databases">
        <title>The Genome Annotation of Plasmodium falciparum Tanzania (2000708).</title>
        <authorList>
            <consortium name="The Broad Institute Genome Sequencing Platform"/>
            <consortium name="The Broad Institute Genome Sequencing Center for Infectious Disease"/>
            <person name="Neafsey D."/>
            <person name="Hoffman S."/>
            <person name="Volkman S."/>
            <person name="Rosenthal P."/>
            <person name="Walker B."/>
            <person name="Young S.K."/>
            <person name="Zeng Q."/>
            <person name="Gargeya S."/>
            <person name="Fitzgerald M."/>
            <person name="Haas B."/>
            <person name="Abouelleil A."/>
            <person name="Allen A.W."/>
            <person name="Alvarado L."/>
            <person name="Arachchi H.M."/>
            <person name="Berlin A.M."/>
            <person name="Chapman S.B."/>
            <person name="Gainer-Dewar J."/>
            <person name="Goldberg J."/>
            <person name="Griggs A."/>
            <person name="Gujja S."/>
            <person name="Hansen M."/>
            <person name="Howarth C."/>
            <person name="Imamovic A."/>
            <person name="Ireland A."/>
            <person name="Larimer J."/>
            <person name="McCowan C."/>
            <person name="Murphy C."/>
            <person name="Pearson M."/>
            <person name="Poon T.W."/>
            <person name="Priest M."/>
            <person name="Roberts A."/>
            <person name="Saif S."/>
            <person name="Shea T."/>
            <person name="Sisk P."/>
            <person name="Sykes S."/>
            <person name="Wortman J."/>
            <person name="Nusbaum C."/>
            <person name="Birren B."/>
        </authorList>
    </citation>
    <scope>NUCLEOTIDE SEQUENCE [LARGE SCALE GENOMIC DNA]</scope>
    <source>
        <strain evidence="3">Tanzania (2000708)</strain>
    </source>
</reference>
<evidence type="ECO:0000256" key="1">
    <source>
        <dbReference type="SAM" id="MobiDB-lite"/>
    </source>
</evidence>
<feature type="region of interest" description="Disordered" evidence="1">
    <location>
        <begin position="61"/>
        <end position="90"/>
    </location>
</feature>
<evidence type="ECO:0000313" key="2">
    <source>
        <dbReference type="EMBL" id="ETW36988.1"/>
    </source>
</evidence>
<accession>A0A024W8W6</accession>
<evidence type="ECO:0000313" key="3">
    <source>
        <dbReference type="Proteomes" id="UP000030708"/>
    </source>
</evidence>
<gene>
    <name evidence="2" type="ORF">PFTANZ_02287</name>
</gene>
<name>A0A024W8W6_PLAFA</name>
<reference evidence="2 3" key="2">
    <citation type="submission" date="2013-02" db="EMBL/GenBank/DDBJ databases">
        <title>The Genome Sequence of Plasmodium falciparum Tanzania (2000708).</title>
        <authorList>
            <consortium name="The Broad Institute Genome Sequencing Platform"/>
            <consortium name="The Broad Institute Genome Sequencing Center for Infectious Disease"/>
            <person name="Neafsey D."/>
            <person name="Cheeseman I."/>
            <person name="Volkman S."/>
            <person name="Adams J."/>
            <person name="Walker B."/>
            <person name="Young S.K."/>
            <person name="Zeng Q."/>
            <person name="Gargeya S."/>
            <person name="Fitzgerald M."/>
            <person name="Haas B."/>
            <person name="Abouelleil A."/>
            <person name="Alvarado L."/>
            <person name="Arachchi H.M."/>
            <person name="Berlin A.M."/>
            <person name="Chapman S.B."/>
            <person name="Dewar J."/>
            <person name="Goldberg J."/>
            <person name="Griggs A."/>
            <person name="Gujja S."/>
            <person name="Hansen M."/>
            <person name="Howarth C."/>
            <person name="Imamovic A."/>
            <person name="Larimer J."/>
            <person name="McCowan C."/>
            <person name="Murphy C."/>
            <person name="Neiman D."/>
            <person name="Pearson M."/>
            <person name="Priest M."/>
            <person name="Roberts A."/>
            <person name="Saif S."/>
            <person name="Shea T."/>
            <person name="Sisk P."/>
            <person name="Sykes S."/>
            <person name="Wortman J."/>
            <person name="Nusbaum C."/>
            <person name="Birren B."/>
        </authorList>
    </citation>
    <scope>NUCLEOTIDE SEQUENCE [LARGE SCALE GENOMIC DNA]</scope>
    <source>
        <strain evidence="3">Tanzania (2000708)</strain>
    </source>
</reference>
<organism evidence="2 3">
    <name type="scientific">Plasmodium falciparum Tanzania</name>
    <name type="common">2000708</name>
    <dbReference type="NCBI Taxonomy" id="1036725"/>
    <lineage>
        <taxon>Eukaryota</taxon>
        <taxon>Sar</taxon>
        <taxon>Alveolata</taxon>
        <taxon>Apicomplexa</taxon>
        <taxon>Aconoidasida</taxon>
        <taxon>Haemosporida</taxon>
        <taxon>Plasmodiidae</taxon>
        <taxon>Plasmodium</taxon>
        <taxon>Plasmodium (Laverania)</taxon>
    </lineage>
</organism>
<dbReference type="AlphaFoldDB" id="A0A024W8W6"/>
<dbReference type="Proteomes" id="UP000030708">
    <property type="component" value="Unassembled WGS sequence"/>
</dbReference>
<sequence length="168" mass="20063">MDTIMSTSNNSHSCNDSDLKRYDKKNDHVTDSFKNNKNDKELCKNKNLLCNKKDRNKNKMITEGIKDDSNIEKKRKRGNHQKYEEVGNDINQKKRKDKESLLYVNNNNNDQINDIILNDVHHIKKYELRRQKKITYILPSLNKKLRRDSCRLIFDPFGYNNTWKIKTT</sequence>